<proteinExistence type="predicted"/>
<comment type="caution">
    <text evidence="5">The sequence shown here is derived from an EMBL/GenBank/DDBJ whole genome shotgun (WGS) entry which is preliminary data.</text>
</comment>
<dbReference type="InterPro" id="IPR053135">
    <property type="entry name" value="AKR2_Oxidoreductase"/>
</dbReference>
<dbReference type="AlphaFoldDB" id="A0A1Y3XQX6"/>
<evidence type="ECO:0000256" key="2">
    <source>
        <dbReference type="ARBA" id="ARBA00023004"/>
    </source>
</evidence>
<dbReference type="PANTHER" id="PTHR43312">
    <property type="entry name" value="D-THREO-ALDOSE 1-DEHYDROGENASE"/>
    <property type="match status" value="1"/>
</dbReference>
<evidence type="ECO:0000256" key="3">
    <source>
        <dbReference type="ARBA" id="ARBA00023014"/>
    </source>
</evidence>
<dbReference type="Pfam" id="PF00248">
    <property type="entry name" value="Aldo_ket_red"/>
    <property type="match status" value="1"/>
</dbReference>
<evidence type="ECO:0000313" key="5">
    <source>
        <dbReference type="EMBL" id="OUN87954.1"/>
    </source>
</evidence>
<dbReference type="GO" id="GO:0051536">
    <property type="term" value="F:iron-sulfur cluster binding"/>
    <property type="evidence" value="ECO:0007669"/>
    <property type="project" value="UniProtKB-KW"/>
</dbReference>
<dbReference type="OrthoDB" id="9768793at2"/>
<accession>A0A1Y3XQX6</accession>
<organism evidence="5 6">
    <name type="scientific">[Collinsella] massiliensis</name>
    <dbReference type="NCBI Taxonomy" id="1232426"/>
    <lineage>
        <taxon>Bacteria</taxon>
        <taxon>Bacillati</taxon>
        <taxon>Actinomycetota</taxon>
        <taxon>Coriobacteriia</taxon>
        <taxon>Coriobacteriales</taxon>
        <taxon>Coriobacteriaceae</taxon>
        <taxon>Enorma</taxon>
    </lineage>
</organism>
<dbReference type="RefSeq" id="WP_094335673.1">
    <property type="nucleotide sequence ID" value="NZ_NFIE01000014.1"/>
</dbReference>
<dbReference type="PANTHER" id="PTHR43312:SF2">
    <property type="entry name" value="OXIDOREDUCTASE"/>
    <property type="match status" value="1"/>
</dbReference>
<feature type="domain" description="4Fe-4S ferredoxin-type" evidence="4">
    <location>
        <begin position="340"/>
        <end position="368"/>
    </location>
</feature>
<sequence>MLYKDFKGLRLSALGFGAMRLPVVDGDDGAIDQAATDDMVAYALEHGVNYFDTAWGYHNGTSEAALGRALAPHPRDSFYLATKFPGYDLANMDKVEEIFEAQLERTGMDYFDFYLIHNVCELNIDEYLNPAHGIMPYLLAQKEAGRIRHLGFSAHGAIPVMERFLAAYGEHMEFCQIQLNYLDWEFQDAKGKVELLAKHGLPVWVMEPVRGGKLANLSKADAAKLTAQRPDETPVAWAFRFIQGIPEVCVTLSGMSNFEQLKENIATFEEERPLTAEDRAVLAKIVADMLGQGTVPCTACRYCTSHCPQGLDIPDLLSLYNQRQITGNGDFISRMRLQTMDADKRPSACIGCGSCAAVCPQQIDIPGVLAKFAAEAEA</sequence>
<evidence type="ECO:0000256" key="1">
    <source>
        <dbReference type="ARBA" id="ARBA00022723"/>
    </source>
</evidence>
<dbReference type="InterPro" id="IPR036812">
    <property type="entry name" value="NAD(P)_OxRdtase_dom_sf"/>
</dbReference>
<dbReference type="Gene3D" id="3.30.70.20">
    <property type="match status" value="1"/>
</dbReference>
<reference evidence="6" key="1">
    <citation type="submission" date="2017-04" db="EMBL/GenBank/DDBJ databases">
        <title>Function of individual gut microbiota members based on whole genome sequencing of pure cultures obtained from chicken caecum.</title>
        <authorList>
            <person name="Medvecky M."/>
            <person name="Cejkova D."/>
            <person name="Polansky O."/>
            <person name="Karasova D."/>
            <person name="Kubasova T."/>
            <person name="Cizek A."/>
            <person name="Rychlik I."/>
        </authorList>
    </citation>
    <scope>NUCLEOTIDE SEQUENCE [LARGE SCALE GENOMIC DNA]</scope>
    <source>
        <strain evidence="6">An5</strain>
    </source>
</reference>
<dbReference type="Pfam" id="PF13187">
    <property type="entry name" value="Fer4_9"/>
    <property type="match status" value="1"/>
</dbReference>
<keyword evidence="6" id="KW-1185">Reference proteome</keyword>
<gene>
    <name evidence="5" type="ORF">B5G02_06715</name>
</gene>
<dbReference type="InterPro" id="IPR017896">
    <property type="entry name" value="4Fe4S_Fe-S-bd"/>
</dbReference>
<dbReference type="GO" id="GO:0046872">
    <property type="term" value="F:metal ion binding"/>
    <property type="evidence" value="ECO:0007669"/>
    <property type="project" value="UniProtKB-KW"/>
</dbReference>
<dbReference type="InterPro" id="IPR017900">
    <property type="entry name" value="4Fe4S_Fe_S_CS"/>
</dbReference>
<dbReference type="CDD" id="cd19096">
    <property type="entry name" value="AKR_Fe-S_oxidoreductase"/>
    <property type="match status" value="1"/>
</dbReference>
<keyword evidence="3" id="KW-0411">Iron-sulfur</keyword>
<dbReference type="Gene3D" id="3.20.20.100">
    <property type="entry name" value="NADP-dependent oxidoreductase domain"/>
    <property type="match status" value="1"/>
</dbReference>
<name>A0A1Y3XQX6_9ACTN</name>
<keyword evidence="1" id="KW-0479">Metal-binding</keyword>
<dbReference type="SUPFAM" id="SSF46548">
    <property type="entry name" value="alpha-helical ferredoxin"/>
    <property type="match status" value="1"/>
</dbReference>
<protein>
    <submittedName>
        <fullName evidence="5">Oxidoreductase</fullName>
    </submittedName>
</protein>
<evidence type="ECO:0000259" key="4">
    <source>
        <dbReference type="PROSITE" id="PS51379"/>
    </source>
</evidence>
<dbReference type="PROSITE" id="PS00198">
    <property type="entry name" value="4FE4S_FER_1"/>
    <property type="match status" value="1"/>
</dbReference>
<keyword evidence="2" id="KW-0408">Iron</keyword>
<dbReference type="EMBL" id="NFIE01000014">
    <property type="protein sequence ID" value="OUN87954.1"/>
    <property type="molecule type" value="Genomic_DNA"/>
</dbReference>
<evidence type="ECO:0000313" key="6">
    <source>
        <dbReference type="Proteomes" id="UP000195781"/>
    </source>
</evidence>
<dbReference type="PROSITE" id="PS51379">
    <property type="entry name" value="4FE4S_FER_2"/>
    <property type="match status" value="1"/>
</dbReference>
<dbReference type="Proteomes" id="UP000195781">
    <property type="component" value="Unassembled WGS sequence"/>
</dbReference>
<dbReference type="SUPFAM" id="SSF51430">
    <property type="entry name" value="NAD(P)-linked oxidoreductase"/>
    <property type="match status" value="1"/>
</dbReference>
<dbReference type="InterPro" id="IPR023210">
    <property type="entry name" value="NADP_OxRdtase_dom"/>
</dbReference>